<dbReference type="CDD" id="cd06225">
    <property type="entry name" value="HAMP"/>
    <property type="match status" value="1"/>
</dbReference>
<keyword evidence="9" id="KW-0902">Two-component regulatory system</keyword>
<keyword evidence="14" id="KW-1185">Reference proteome</keyword>
<keyword evidence="6 10" id="KW-0812">Transmembrane</keyword>
<evidence type="ECO:0000256" key="4">
    <source>
        <dbReference type="ARBA" id="ARBA00022553"/>
    </source>
</evidence>
<dbReference type="Proteomes" id="UP000541969">
    <property type="component" value="Unassembled WGS sequence"/>
</dbReference>
<dbReference type="InterPro" id="IPR036890">
    <property type="entry name" value="HATPase_C_sf"/>
</dbReference>
<dbReference type="InterPro" id="IPR005467">
    <property type="entry name" value="His_kinase_dom"/>
</dbReference>
<evidence type="ECO:0000256" key="6">
    <source>
        <dbReference type="ARBA" id="ARBA00022692"/>
    </source>
</evidence>
<evidence type="ECO:0000259" key="12">
    <source>
        <dbReference type="PROSITE" id="PS50885"/>
    </source>
</evidence>
<dbReference type="SUPFAM" id="SSF47384">
    <property type="entry name" value="Homodimeric domain of signal transducing histidine kinase"/>
    <property type="match status" value="1"/>
</dbReference>
<name>A0A853CLJ3_9ACTN</name>
<dbReference type="Gene3D" id="3.30.565.10">
    <property type="entry name" value="Histidine kinase-like ATPase, C-terminal domain"/>
    <property type="match status" value="1"/>
</dbReference>
<dbReference type="Pfam" id="PF02518">
    <property type="entry name" value="HATPase_c"/>
    <property type="match status" value="1"/>
</dbReference>
<dbReference type="Gene3D" id="1.10.287.130">
    <property type="match status" value="1"/>
</dbReference>
<accession>A0A853CLJ3</accession>
<dbReference type="GO" id="GO:0000155">
    <property type="term" value="F:phosphorelay sensor kinase activity"/>
    <property type="evidence" value="ECO:0007669"/>
    <property type="project" value="InterPro"/>
</dbReference>
<dbReference type="PROSITE" id="PS50885">
    <property type="entry name" value="HAMP"/>
    <property type="match status" value="1"/>
</dbReference>
<dbReference type="Gene3D" id="6.10.340.10">
    <property type="match status" value="1"/>
</dbReference>
<dbReference type="PROSITE" id="PS50109">
    <property type="entry name" value="HIS_KIN"/>
    <property type="match status" value="1"/>
</dbReference>
<comment type="caution">
    <text evidence="13">The sequence shown here is derived from an EMBL/GenBank/DDBJ whole genome shotgun (WGS) entry which is preliminary data.</text>
</comment>
<dbReference type="PANTHER" id="PTHR45436:SF5">
    <property type="entry name" value="SENSOR HISTIDINE KINASE TRCS"/>
    <property type="match status" value="1"/>
</dbReference>
<evidence type="ECO:0000256" key="8">
    <source>
        <dbReference type="ARBA" id="ARBA00022989"/>
    </source>
</evidence>
<organism evidence="13 14">
    <name type="scientific">Petropleomorpha daqingensis</name>
    <dbReference type="NCBI Taxonomy" id="2026353"/>
    <lineage>
        <taxon>Bacteria</taxon>
        <taxon>Bacillati</taxon>
        <taxon>Actinomycetota</taxon>
        <taxon>Actinomycetes</taxon>
        <taxon>Geodermatophilales</taxon>
        <taxon>Geodermatophilaceae</taxon>
        <taxon>Petropleomorpha</taxon>
    </lineage>
</organism>
<evidence type="ECO:0000256" key="2">
    <source>
        <dbReference type="ARBA" id="ARBA00004236"/>
    </source>
</evidence>
<dbReference type="RefSeq" id="WP_179720752.1">
    <property type="nucleotide sequence ID" value="NZ_JACBZT010000001.1"/>
</dbReference>
<dbReference type="EMBL" id="JACBZT010000001">
    <property type="protein sequence ID" value="NYJ08286.1"/>
    <property type="molecule type" value="Genomic_DNA"/>
</dbReference>
<evidence type="ECO:0000256" key="3">
    <source>
        <dbReference type="ARBA" id="ARBA00012438"/>
    </source>
</evidence>
<dbReference type="SMART" id="SM00388">
    <property type="entry name" value="HisKA"/>
    <property type="match status" value="1"/>
</dbReference>
<sequence>MRRRIVTVAVLAAVLAITLFGVPLGYAVAASFLGDETAQAEHVADVAAIAVASHLARDEPVTTLPSSDPDVSLALYSVDGARVVGDGPAQADPTVRDALGGRVVTDPDAPGGLAVAVPVTDGTTVTGVVRATTPYRGVWSQIAGAWAVMVALGAVAILATWLLARRQARRLSAPLESLAGAAQRLGEGDFSVRTAPSGIPEIDAAGSALDVTAGRLGDLVSRERAFSSHASHQLRTPLTGLRLTLETALDAPPPVQQAAVGSALESADRLERTIGDLLSLARHTPGDHAELPLEALVEDWTSAWSGVLAGHGRRLQVSTAPYLPVSRASAGAVRQVVDVLVDNAVVHGKGTVGLVVRDAGATVAIDVSDEGDGPPDPAAVFRSRQDGASSHGIGLALARALAEAEGGRLVLSSARPPVFSLLLPAAGTCA</sequence>
<dbReference type="InterPro" id="IPR036097">
    <property type="entry name" value="HisK_dim/P_sf"/>
</dbReference>
<dbReference type="AlphaFoldDB" id="A0A853CLJ3"/>
<evidence type="ECO:0000256" key="9">
    <source>
        <dbReference type="ARBA" id="ARBA00023012"/>
    </source>
</evidence>
<keyword evidence="7 13" id="KW-0418">Kinase</keyword>
<gene>
    <name evidence="13" type="ORF">GGQ55_004564</name>
</gene>
<comment type="subcellular location">
    <subcellularLocation>
        <location evidence="2">Cell membrane</location>
    </subcellularLocation>
</comment>
<dbReference type="EC" id="2.7.13.3" evidence="3"/>
<dbReference type="SMART" id="SM00304">
    <property type="entry name" value="HAMP"/>
    <property type="match status" value="1"/>
</dbReference>
<dbReference type="InterPro" id="IPR050428">
    <property type="entry name" value="TCS_sensor_his_kinase"/>
</dbReference>
<evidence type="ECO:0000256" key="7">
    <source>
        <dbReference type="ARBA" id="ARBA00022777"/>
    </source>
</evidence>
<dbReference type="CDD" id="cd00082">
    <property type="entry name" value="HisKA"/>
    <property type="match status" value="1"/>
</dbReference>
<evidence type="ECO:0000256" key="5">
    <source>
        <dbReference type="ARBA" id="ARBA00022679"/>
    </source>
</evidence>
<reference evidence="13 14" key="1">
    <citation type="submission" date="2020-07" db="EMBL/GenBank/DDBJ databases">
        <title>Sequencing the genomes of 1000 actinobacteria strains.</title>
        <authorList>
            <person name="Klenk H.-P."/>
        </authorList>
    </citation>
    <scope>NUCLEOTIDE SEQUENCE [LARGE SCALE GENOMIC DNA]</scope>
    <source>
        <strain evidence="13 14">DSM 104001</strain>
    </source>
</reference>
<dbReference type="SMART" id="SM00387">
    <property type="entry name" value="HATPase_c"/>
    <property type="match status" value="1"/>
</dbReference>
<dbReference type="InterPro" id="IPR003661">
    <property type="entry name" value="HisK_dim/P_dom"/>
</dbReference>
<keyword evidence="5" id="KW-0808">Transferase</keyword>
<proteinExistence type="predicted"/>
<comment type="catalytic activity">
    <reaction evidence="1">
        <text>ATP + protein L-histidine = ADP + protein N-phospho-L-histidine.</text>
        <dbReference type="EC" id="2.7.13.3"/>
    </reaction>
</comment>
<dbReference type="Pfam" id="PF00672">
    <property type="entry name" value="HAMP"/>
    <property type="match status" value="1"/>
</dbReference>
<dbReference type="InterPro" id="IPR003594">
    <property type="entry name" value="HATPase_dom"/>
</dbReference>
<evidence type="ECO:0000259" key="11">
    <source>
        <dbReference type="PROSITE" id="PS50109"/>
    </source>
</evidence>
<dbReference type="PANTHER" id="PTHR45436">
    <property type="entry name" value="SENSOR HISTIDINE KINASE YKOH"/>
    <property type="match status" value="1"/>
</dbReference>
<keyword evidence="8 10" id="KW-1133">Transmembrane helix</keyword>
<keyword evidence="4" id="KW-0597">Phosphoprotein</keyword>
<keyword evidence="10" id="KW-0472">Membrane</keyword>
<dbReference type="Pfam" id="PF00512">
    <property type="entry name" value="HisKA"/>
    <property type="match status" value="1"/>
</dbReference>
<dbReference type="InterPro" id="IPR003660">
    <property type="entry name" value="HAMP_dom"/>
</dbReference>
<evidence type="ECO:0000256" key="10">
    <source>
        <dbReference type="SAM" id="Phobius"/>
    </source>
</evidence>
<protein>
    <recommendedName>
        <fullName evidence="3">histidine kinase</fullName>
        <ecNumber evidence="3">2.7.13.3</ecNumber>
    </recommendedName>
</protein>
<dbReference type="SUPFAM" id="SSF55874">
    <property type="entry name" value="ATPase domain of HSP90 chaperone/DNA topoisomerase II/histidine kinase"/>
    <property type="match status" value="1"/>
</dbReference>
<feature type="transmembrane region" description="Helical" evidence="10">
    <location>
        <begin position="143"/>
        <end position="164"/>
    </location>
</feature>
<evidence type="ECO:0000313" key="14">
    <source>
        <dbReference type="Proteomes" id="UP000541969"/>
    </source>
</evidence>
<feature type="domain" description="Histidine kinase" evidence="11">
    <location>
        <begin position="229"/>
        <end position="427"/>
    </location>
</feature>
<feature type="domain" description="HAMP" evidence="12">
    <location>
        <begin position="169"/>
        <end position="221"/>
    </location>
</feature>
<evidence type="ECO:0000256" key="1">
    <source>
        <dbReference type="ARBA" id="ARBA00000085"/>
    </source>
</evidence>
<dbReference type="GO" id="GO:0005886">
    <property type="term" value="C:plasma membrane"/>
    <property type="evidence" value="ECO:0007669"/>
    <property type="project" value="UniProtKB-SubCell"/>
</dbReference>
<evidence type="ECO:0000313" key="13">
    <source>
        <dbReference type="EMBL" id="NYJ08286.1"/>
    </source>
</evidence>